<accession>A0A936K5N9</accession>
<organism evidence="1 2">
    <name type="scientific">Candidatus Geothrix odensensis</name>
    <dbReference type="NCBI Taxonomy" id="2954440"/>
    <lineage>
        <taxon>Bacteria</taxon>
        <taxon>Pseudomonadati</taxon>
        <taxon>Acidobacteriota</taxon>
        <taxon>Holophagae</taxon>
        <taxon>Holophagales</taxon>
        <taxon>Holophagaceae</taxon>
        <taxon>Geothrix</taxon>
    </lineage>
</organism>
<dbReference type="EMBL" id="JADKCH010000001">
    <property type="protein sequence ID" value="MBK8571310.1"/>
    <property type="molecule type" value="Genomic_DNA"/>
</dbReference>
<evidence type="ECO:0000313" key="2">
    <source>
        <dbReference type="Proteomes" id="UP000709959"/>
    </source>
</evidence>
<reference evidence="1 2" key="1">
    <citation type="submission" date="2020-10" db="EMBL/GenBank/DDBJ databases">
        <title>Connecting structure to function with the recovery of over 1000 high-quality activated sludge metagenome-assembled genomes encoding full-length rRNA genes using long-read sequencing.</title>
        <authorList>
            <person name="Singleton C.M."/>
            <person name="Petriglieri F."/>
            <person name="Kristensen J.M."/>
            <person name="Kirkegaard R.H."/>
            <person name="Michaelsen T.Y."/>
            <person name="Andersen M.H."/>
            <person name="Karst S.M."/>
            <person name="Dueholm M.S."/>
            <person name="Nielsen P.H."/>
            <person name="Albertsen M."/>
        </authorList>
    </citation>
    <scope>NUCLEOTIDE SEQUENCE [LARGE SCALE GENOMIC DNA]</scope>
    <source>
        <strain evidence="1">OdNE_18-Q3-R46-58_MAXAC.008</strain>
    </source>
</reference>
<sequence length="133" mass="15469">MNQGIARTWERLKSVLRGRKGTDFQLEITEVGITLKWLNLENESGEHFIQWGQVQTITVYKRDLFTYDLICLLFSSRIGPEIELNEEMPNWQSLVDALPQFLPGCPAYQDWWHPIAVPAFATNETVIYSRLKP</sequence>
<dbReference type="AlphaFoldDB" id="A0A936K5N9"/>
<name>A0A936K5N9_9BACT</name>
<evidence type="ECO:0000313" key="1">
    <source>
        <dbReference type="EMBL" id="MBK8571310.1"/>
    </source>
</evidence>
<comment type="caution">
    <text evidence="1">The sequence shown here is derived from an EMBL/GenBank/DDBJ whole genome shotgun (WGS) entry which is preliminary data.</text>
</comment>
<dbReference type="Proteomes" id="UP000709959">
    <property type="component" value="Unassembled WGS sequence"/>
</dbReference>
<proteinExistence type="predicted"/>
<gene>
    <name evidence="1" type="ORF">IPN91_01445</name>
</gene>
<protein>
    <submittedName>
        <fullName evidence="1">Uncharacterized protein</fullName>
    </submittedName>
</protein>